<evidence type="ECO:0000259" key="3">
    <source>
        <dbReference type="PROSITE" id="PS51755"/>
    </source>
</evidence>
<dbReference type="SMART" id="SM00862">
    <property type="entry name" value="Trans_reg_C"/>
    <property type="match status" value="1"/>
</dbReference>
<reference evidence="4 5" key="1">
    <citation type="journal article" date="2015" name="Nature">
        <title>rRNA introns, odd ribosomes, and small enigmatic genomes across a large radiation of phyla.</title>
        <authorList>
            <person name="Brown C.T."/>
            <person name="Hug L.A."/>
            <person name="Thomas B.C."/>
            <person name="Sharon I."/>
            <person name="Castelle C.J."/>
            <person name="Singh A."/>
            <person name="Wilkins M.J."/>
            <person name="Williams K.H."/>
            <person name="Banfield J.F."/>
        </authorList>
    </citation>
    <scope>NUCLEOTIDE SEQUENCE [LARGE SCALE GENOMIC DNA]</scope>
</reference>
<dbReference type="Gene3D" id="1.10.10.10">
    <property type="entry name" value="Winged helix-like DNA-binding domain superfamily/Winged helix DNA-binding domain"/>
    <property type="match status" value="1"/>
</dbReference>
<dbReference type="Pfam" id="PF00486">
    <property type="entry name" value="Trans_reg_C"/>
    <property type="match status" value="1"/>
</dbReference>
<organism evidence="4 5">
    <name type="scientific">Candidatus Amesbacteria bacterium GW2011_GWA1_48_9</name>
    <dbReference type="NCBI Taxonomy" id="1618355"/>
    <lineage>
        <taxon>Bacteria</taxon>
        <taxon>Candidatus Amesiibacteriota</taxon>
    </lineage>
</organism>
<keyword evidence="1 2" id="KW-0238">DNA-binding</keyword>
<feature type="DNA-binding region" description="OmpR/PhoB-type" evidence="2">
    <location>
        <begin position="222"/>
        <end position="333"/>
    </location>
</feature>
<dbReference type="GO" id="GO:0006355">
    <property type="term" value="P:regulation of DNA-templated transcription"/>
    <property type="evidence" value="ECO:0007669"/>
    <property type="project" value="InterPro"/>
</dbReference>
<dbReference type="AlphaFoldDB" id="A0A0G1XBA1"/>
<dbReference type="GO" id="GO:0000160">
    <property type="term" value="P:phosphorelay signal transduction system"/>
    <property type="evidence" value="ECO:0007669"/>
    <property type="project" value="InterPro"/>
</dbReference>
<dbReference type="PROSITE" id="PS51755">
    <property type="entry name" value="OMPR_PHOB"/>
    <property type="match status" value="1"/>
</dbReference>
<dbReference type="InterPro" id="IPR036388">
    <property type="entry name" value="WH-like_DNA-bd_sf"/>
</dbReference>
<gene>
    <name evidence="4" type="ORF">UY33_C0021G0003</name>
</gene>
<comment type="caution">
    <text evidence="4">The sequence shown here is derived from an EMBL/GenBank/DDBJ whole genome shotgun (WGS) entry which is preliminary data.</text>
</comment>
<sequence>MRTIWEYSSRTEALRLLHCARQIASGFYKANGFLVLPYPAPAQPNVVSFPRLPYLTIPRFWQRSSRLDIRTYPFTTPKDLLVTTQQLLAANPLPSPDFSLLQLQWSKHQNQILRAIYSLIPKYRKQIRRLHLLPTAFGSSCSFSSDRKKSEMYIWIRTDSSLTQIVEAILTSLTRADIFDTLGGTWSESEIVTDWLISFSPLNPLLRRLDSHWENALTLRSTRAKQLAKLKLKSDQFLTQIGAPEVDLTTIKNIDTTRFSPQEKQLFQLLLNKSPQLATFDEIADHLYSQNPDRFSLYAISKTVQRLRDQLESHGISGGFIQTHRGQGYLLAS</sequence>
<dbReference type="InterPro" id="IPR016032">
    <property type="entry name" value="Sig_transdc_resp-reg_C-effctor"/>
</dbReference>
<evidence type="ECO:0000256" key="1">
    <source>
        <dbReference type="ARBA" id="ARBA00023125"/>
    </source>
</evidence>
<accession>A0A0G1XBA1</accession>
<dbReference type="EMBL" id="LCPP01000021">
    <property type="protein sequence ID" value="KKU99823.1"/>
    <property type="molecule type" value="Genomic_DNA"/>
</dbReference>
<name>A0A0G1XBA1_9BACT</name>
<proteinExistence type="predicted"/>
<evidence type="ECO:0000313" key="4">
    <source>
        <dbReference type="EMBL" id="KKU99823.1"/>
    </source>
</evidence>
<dbReference type="SUPFAM" id="SSF46894">
    <property type="entry name" value="C-terminal effector domain of the bipartite response regulators"/>
    <property type="match status" value="1"/>
</dbReference>
<dbReference type="InterPro" id="IPR001867">
    <property type="entry name" value="OmpR/PhoB-type_DNA-bd"/>
</dbReference>
<evidence type="ECO:0000256" key="2">
    <source>
        <dbReference type="PROSITE-ProRule" id="PRU01091"/>
    </source>
</evidence>
<dbReference type="Proteomes" id="UP000034637">
    <property type="component" value="Unassembled WGS sequence"/>
</dbReference>
<dbReference type="GO" id="GO:0003677">
    <property type="term" value="F:DNA binding"/>
    <property type="evidence" value="ECO:0007669"/>
    <property type="project" value="UniProtKB-UniRule"/>
</dbReference>
<feature type="domain" description="OmpR/PhoB-type" evidence="3">
    <location>
        <begin position="222"/>
        <end position="333"/>
    </location>
</feature>
<evidence type="ECO:0000313" key="5">
    <source>
        <dbReference type="Proteomes" id="UP000034637"/>
    </source>
</evidence>
<protein>
    <recommendedName>
        <fullName evidence="3">OmpR/PhoB-type domain-containing protein</fullName>
    </recommendedName>
</protein>